<evidence type="ECO:0000313" key="2">
    <source>
        <dbReference type="Proteomes" id="UP000320333"/>
    </source>
</evidence>
<name>A0A507D4K7_9FUNG</name>
<dbReference type="OrthoDB" id="2147485at2759"/>
<sequence length="306" mass="35211">MPSLESLPIEIIDTLVPLLDINSLFNLCHCLPHLKPLSKAIYDVSSTILGLDVDHVEYYVWPRFELGQDYDKCPPESYFDSFRSGEASLIQYAKMLNRFGGAMDLTLCCERHLHCYRQFLPRRIFLTIQMGETPPEQVAAILRTLLLWKVDLEVLNIQPDDEADEETERLEKVDLSAIQDMRVTTLKLFEMSAPILEQLPQIKGLKTLQLDDPAGFEHIARMMSLQCVIIGSSEKSHQKEVQNAIIKGTHPNLKRVEVHYNKWTTDGYTMWAAKKRCEKRLMPLGWVVHMPKDVNESVSVVAWTRE</sequence>
<reference evidence="1 2" key="1">
    <citation type="journal article" date="2019" name="Sci. Rep.">
        <title>Comparative genomics of chytrid fungi reveal insights into the obligate biotrophic and pathogenic lifestyle of Synchytrium endobioticum.</title>
        <authorList>
            <person name="van de Vossenberg B.T.L.H."/>
            <person name="Warris S."/>
            <person name="Nguyen H.D.T."/>
            <person name="van Gent-Pelzer M.P.E."/>
            <person name="Joly D.L."/>
            <person name="van de Geest H.C."/>
            <person name="Bonants P.J.M."/>
            <person name="Smith D.S."/>
            <person name="Levesque C.A."/>
            <person name="van der Lee T.A.J."/>
        </authorList>
    </citation>
    <scope>NUCLEOTIDE SEQUENCE [LARGE SCALE GENOMIC DNA]</scope>
    <source>
        <strain evidence="1 2">CBS 675.73</strain>
    </source>
</reference>
<protein>
    <recommendedName>
        <fullName evidence="3">F-box domain-containing protein</fullName>
    </recommendedName>
</protein>
<comment type="caution">
    <text evidence="1">The sequence shown here is derived from an EMBL/GenBank/DDBJ whole genome shotgun (WGS) entry which is preliminary data.</text>
</comment>
<evidence type="ECO:0000313" key="1">
    <source>
        <dbReference type="EMBL" id="TPX46257.1"/>
    </source>
</evidence>
<dbReference type="Proteomes" id="UP000320333">
    <property type="component" value="Unassembled WGS sequence"/>
</dbReference>
<dbReference type="EMBL" id="QEAP01001373">
    <property type="protein sequence ID" value="TPX46257.1"/>
    <property type="molecule type" value="Genomic_DNA"/>
</dbReference>
<proteinExistence type="predicted"/>
<evidence type="ECO:0008006" key="3">
    <source>
        <dbReference type="Google" id="ProtNLM"/>
    </source>
</evidence>
<gene>
    <name evidence="1" type="ORF">CcCBS67573_g10327</name>
</gene>
<keyword evidence="2" id="KW-1185">Reference proteome</keyword>
<dbReference type="AlphaFoldDB" id="A0A507D4K7"/>
<organism evidence="1 2">
    <name type="scientific">Chytriomyces confervae</name>
    <dbReference type="NCBI Taxonomy" id="246404"/>
    <lineage>
        <taxon>Eukaryota</taxon>
        <taxon>Fungi</taxon>
        <taxon>Fungi incertae sedis</taxon>
        <taxon>Chytridiomycota</taxon>
        <taxon>Chytridiomycota incertae sedis</taxon>
        <taxon>Chytridiomycetes</taxon>
        <taxon>Chytridiales</taxon>
        <taxon>Chytriomycetaceae</taxon>
        <taxon>Chytriomyces</taxon>
    </lineage>
</organism>
<accession>A0A507D4K7</accession>